<dbReference type="InterPro" id="IPR016024">
    <property type="entry name" value="ARM-type_fold"/>
</dbReference>
<dbReference type="KEGG" id="trg:TRUGW13939_08057"/>
<protein>
    <recommendedName>
        <fullName evidence="3">Pre-rRNA-processing protein RIX1</fullName>
    </recommendedName>
</protein>
<dbReference type="AlphaFoldDB" id="A0A7H8R5F3"/>
<comment type="similarity">
    <text evidence="2">Belongs to the RIX1/PELP1 family.</text>
</comment>
<dbReference type="OrthoDB" id="20900at2759"/>
<evidence type="ECO:0000259" key="6">
    <source>
        <dbReference type="Pfam" id="PF08167"/>
    </source>
</evidence>
<feature type="compositionally biased region" description="Low complexity" evidence="5">
    <location>
        <begin position="723"/>
        <end position="733"/>
    </location>
</feature>
<reference evidence="8" key="1">
    <citation type="submission" date="2020-06" db="EMBL/GenBank/DDBJ databases">
        <title>A chromosome-scale genome assembly of Talaromyces rugulosus W13939.</title>
        <authorList>
            <person name="Wang B."/>
            <person name="Guo L."/>
            <person name="Ye K."/>
            <person name="Wang L."/>
        </authorList>
    </citation>
    <scope>NUCLEOTIDE SEQUENCE [LARGE SCALE GENOMIC DNA]</scope>
    <source>
        <strain evidence="8">W13939</strain>
    </source>
</reference>
<evidence type="ECO:0000256" key="5">
    <source>
        <dbReference type="SAM" id="MobiDB-lite"/>
    </source>
</evidence>
<feature type="region of interest" description="Disordered" evidence="5">
    <location>
        <begin position="641"/>
        <end position="680"/>
    </location>
</feature>
<evidence type="ECO:0000256" key="2">
    <source>
        <dbReference type="ARBA" id="ARBA00010511"/>
    </source>
</evidence>
<evidence type="ECO:0000313" key="7">
    <source>
        <dbReference type="EMBL" id="QKX60911.1"/>
    </source>
</evidence>
<dbReference type="InterPro" id="IPR012583">
    <property type="entry name" value="RIX1_N"/>
</dbReference>
<proteinExistence type="inferred from homology"/>
<keyword evidence="4" id="KW-0539">Nucleus</keyword>
<keyword evidence="8" id="KW-1185">Reference proteome</keyword>
<dbReference type="SUPFAM" id="SSF48371">
    <property type="entry name" value="ARM repeat"/>
    <property type="match status" value="1"/>
</dbReference>
<dbReference type="GO" id="GO:0006364">
    <property type="term" value="P:rRNA processing"/>
    <property type="evidence" value="ECO:0007669"/>
    <property type="project" value="TreeGrafter"/>
</dbReference>
<gene>
    <name evidence="7" type="ORF">TRUGW13939_08057</name>
</gene>
<evidence type="ECO:0000313" key="8">
    <source>
        <dbReference type="Proteomes" id="UP000509510"/>
    </source>
</evidence>
<evidence type="ECO:0000256" key="1">
    <source>
        <dbReference type="ARBA" id="ARBA00004123"/>
    </source>
</evidence>
<dbReference type="PANTHER" id="PTHR34105">
    <property type="entry name" value="PROLINE-, GLUTAMIC ACID- AND LEUCINE-RICH PROTEIN 1"/>
    <property type="match status" value="1"/>
</dbReference>
<dbReference type="GO" id="GO:0005634">
    <property type="term" value="C:nucleus"/>
    <property type="evidence" value="ECO:0007669"/>
    <property type="project" value="UniProtKB-SubCell"/>
</dbReference>
<sequence length="770" mass="83961">MGSSTSLRAITHRLTTTPVQDLPHVAPYVAASLSDCSDIISAPQAKKTANSDDNDALLVNKLKARVTSLVQDRTPEGRWTGVVLVKATIEAGQWEILHECAPWVRGLLSILSKYDPISTKRLSIITLTRIFHLTYQYPTLVREITTPSLPNFVTALLNLVSVKQPNGEQSLSKAPLLLETVLSAFTELISRHPTIFRPFSNQLQNLLLQIVGSSNLSSSLSSETVHLAQTLFVSLHHCAPKNTSSEKWTKDCKNTITSIHQTADHIFRSVVEQWESSNPQFKATQSSIVQGPTPGDDGSNALGLPSWQGVNSGATRVVTLLGLLSRFISGRTQSVVNIPVGAILDLTSRLTAVTFPAAGDDNTQANREFSREERVALWNELPRIHTACIDLFRATTRTLGSSLISVAQSILEQTTWIFEAEFFNSHLRTSCYLLITEILPLVGPSMSKSNVFSVATLIRKCCHDLIPADDNRTSKVQHSEPKAKSKGAQTMNVDAFLNPAHGVSQTKDLASTETYSAALELLPHLYNFLPVGYIPLPLRTEMDRAAILTANRAAMSSSVMNPMPPVKGRRTTPSILPFLARRHSKELEVECLLRPRMPVIVGSAGGVYEADDYEEEEEDDSNHVPVTVSALSNAQDVRFAATNEPSSESTETHTVQSRNKNDNLDESNPKRPNDLPQEPQLAKKARFEDGTFSTTFRSTPVTLSEVSLSPAVAPLASAPPLPAVSSSVTAPPVESTALSGVVAKAQNDDEDSDEDMPTLNLEPDTDDDDE</sequence>
<dbReference type="PANTHER" id="PTHR34105:SF1">
    <property type="entry name" value="PROLINE-, GLUTAMIC ACID- AND LEUCINE-RICH PROTEIN 1"/>
    <property type="match status" value="1"/>
</dbReference>
<dbReference type="GeneID" id="55995546"/>
<feature type="domain" description="Pre-rRNA-processing protein RIX1 N-terminal" evidence="6">
    <location>
        <begin position="7"/>
        <end position="215"/>
    </location>
</feature>
<name>A0A7H8R5F3_TALRU</name>
<dbReference type="Pfam" id="PF08167">
    <property type="entry name" value="RIX1"/>
    <property type="match status" value="1"/>
</dbReference>
<dbReference type="RefSeq" id="XP_035347086.1">
    <property type="nucleotide sequence ID" value="XM_035491193.1"/>
</dbReference>
<evidence type="ECO:0000256" key="4">
    <source>
        <dbReference type="ARBA" id="ARBA00023242"/>
    </source>
</evidence>
<dbReference type="EMBL" id="CP055901">
    <property type="protein sequence ID" value="QKX60911.1"/>
    <property type="molecule type" value="Genomic_DNA"/>
</dbReference>
<feature type="compositionally biased region" description="Basic and acidic residues" evidence="5">
    <location>
        <begin position="659"/>
        <end position="673"/>
    </location>
</feature>
<comment type="subcellular location">
    <subcellularLocation>
        <location evidence="1">Nucleus</location>
    </subcellularLocation>
</comment>
<feature type="compositionally biased region" description="Polar residues" evidence="5">
    <location>
        <begin position="643"/>
        <end position="658"/>
    </location>
</feature>
<organism evidence="7 8">
    <name type="scientific">Talaromyces rugulosus</name>
    <name type="common">Penicillium rugulosum</name>
    <dbReference type="NCBI Taxonomy" id="121627"/>
    <lineage>
        <taxon>Eukaryota</taxon>
        <taxon>Fungi</taxon>
        <taxon>Dikarya</taxon>
        <taxon>Ascomycota</taxon>
        <taxon>Pezizomycotina</taxon>
        <taxon>Eurotiomycetes</taxon>
        <taxon>Eurotiomycetidae</taxon>
        <taxon>Eurotiales</taxon>
        <taxon>Trichocomaceae</taxon>
        <taxon>Talaromyces</taxon>
        <taxon>Talaromyces sect. Islandici</taxon>
    </lineage>
</organism>
<dbReference type="Proteomes" id="UP000509510">
    <property type="component" value="Chromosome IV"/>
</dbReference>
<evidence type="ECO:0000256" key="3">
    <source>
        <dbReference type="ARBA" id="ARBA00021502"/>
    </source>
</evidence>
<accession>A0A7H8R5F3</accession>
<feature type="region of interest" description="Disordered" evidence="5">
    <location>
        <begin position="714"/>
        <end position="770"/>
    </location>
</feature>